<protein>
    <submittedName>
        <fullName evidence="1">Uncharacterized protein</fullName>
    </submittedName>
</protein>
<reference evidence="1" key="1">
    <citation type="submission" date="2014-12" db="EMBL/GenBank/DDBJ databases">
        <title>Insight into the proteome of Arion vulgaris.</title>
        <authorList>
            <person name="Aradska J."/>
            <person name="Bulat T."/>
            <person name="Smidak R."/>
            <person name="Sarate P."/>
            <person name="Gangsoo J."/>
            <person name="Sialana F."/>
            <person name="Bilban M."/>
            <person name="Lubec G."/>
        </authorList>
    </citation>
    <scope>NUCLEOTIDE SEQUENCE</scope>
    <source>
        <tissue evidence="1">Skin</tissue>
    </source>
</reference>
<proteinExistence type="predicted"/>
<organism evidence="1">
    <name type="scientific">Arion vulgaris</name>
    <dbReference type="NCBI Taxonomy" id="1028688"/>
    <lineage>
        <taxon>Eukaryota</taxon>
        <taxon>Metazoa</taxon>
        <taxon>Spiralia</taxon>
        <taxon>Lophotrochozoa</taxon>
        <taxon>Mollusca</taxon>
        <taxon>Gastropoda</taxon>
        <taxon>Heterobranchia</taxon>
        <taxon>Euthyneura</taxon>
        <taxon>Panpulmonata</taxon>
        <taxon>Eupulmonata</taxon>
        <taxon>Stylommatophora</taxon>
        <taxon>Helicina</taxon>
        <taxon>Arionoidea</taxon>
        <taxon>Arionidae</taxon>
        <taxon>Arion</taxon>
    </lineage>
</organism>
<gene>
    <name evidence="1" type="primary">ORF11959</name>
</gene>
<evidence type="ECO:0000313" key="1">
    <source>
        <dbReference type="EMBL" id="CEK50901.1"/>
    </source>
</evidence>
<name>A0A0B6Y503_9EUPU</name>
<accession>A0A0B6Y503</accession>
<feature type="non-terminal residue" evidence="1">
    <location>
        <position position="1"/>
    </location>
</feature>
<dbReference type="EMBL" id="HACG01004036">
    <property type="protein sequence ID" value="CEK50901.1"/>
    <property type="molecule type" value="Transcribed_RNA"/>
</dbReference>
<dbReference type="AlphaFoldDB" id="A0A0B6Y503"/>
<sequence length="61" mass="6913">KSILRLQTFKCSKSFSLASGKEQIWVFTWTSDVPGKDSKLCLHSKSDLTYASITNRIIDCE</sequence>